<evidence type="ECO:0000313" key="1">
    <source>
        <dbReference type="EMBL" id="JAE16765.1"/>
    </source>
</evidence>
<protein>
    <submittedName>
        <fullName evidence="1">Uncharacterized protein</fullName>
    </submittedName>
</protein>
<name>A0A0A9FV85_ARUDO</name>
<dbReference type="AlphaFoldDB" id="A0A0A9FV85"/>
<reference evidence="1" key="1">
    <citation type="submission" date="2014-09" db="EMBL/GenBank/DDBJ databases">
        <authorList>
            <person name="Magalhaes I.L.F."/>
            <person name="Oliveira U."/>
            <person name="Santos F.R."/>
            <person name="Vidigal T.H.D.A."/>
            <person name="Brescovit A.D."/>
            <person name="Santos A.J."/>
        </authorList>
    </citation>
    <scope>NUCLEOTIDE SEQUENCE</scope>
    <source>
        <tissue evidence="1">Shoot tissue taken approximately 20 cm above the soil surface</tissue>
    </source>
</reference>
<dbReference type="EMBL" id="GBRH01181131">
    <property type="protein sequence ID" value="JAE16765.1"/>
    <property type="molecule type" value="Transcribed_RNA"/>
</dbReference>
<proteinExistence type="predicted"/>
<accession>A0A0A9FV85</accession>
<sequence length="50" mass="5877">MNTDRTDSDDVLSYWHIKCELPQSVHSFISFYPLDNTEKISQAIPNKIYD</sequence>
<reference evidence="1" key="2">
    <citation type="journal article" date="2015" name="Data Brief">
        <title>Shoot transcriptome of the giant reed, Arundo donax.</title>
        <authorList>
            <person name="Barrero R.A."/>
            <person name="Guerrero F.D."/>
            <person name="Moolhuijzen P."/>
            <person name="Goolsby J.A."/>
            <person name="Tidwell J."/>
            <person name="Bellgard S.E."/>
            <person name="Bellgard M.I."/>
        </authorList>
    </citation>
    <scope>NUCLEOTIDE SEQUENCE</scope>
    <source>
        <tissue evidence="1">Shoot tissue taken approximately 20 cm above the soil surface</tissue>
    </source>
</reference>
<organism evidence="1">
    <name type="scientific">Arundo donax</name>
    <name type="common">Giant reed</name>
    <name type="synonym">Donax arundinaceus</name>
    <dbReference type="NCBI Taxonomy" id="35708"/>
    <lineage>
        <taxon>Eukaryota</taxon>
        <taxon>Viridiplantae</taxon>
        <taxon>Streptophyta</taxon>
        <taxon>Embryophyta</taxon>
        <taxon>Tracheophyta</taxon>
        <taxon>Spermatophyta</taxon>
        <taxon>Magnoliopsida</taxon>
        <taxon>Liliopsida</taxon>
        <taxon>Poales</taxon>
        <taxon>Poaceae</taxon>
        <taxon>PACMAD clade</taxon>
        <taxon>Arundinoideae</taxon>
        <taxon>Arundineae</taxon>
        <taxon>Arundo</taxon>
    </lineage>
</organism>